<evidence type="ECO:0000313" key="2">
    <source>
        <dbReference type="EMBL" id="RIV31455.1"/>
    </source>
</evidence>
<feature type="transmembrane region" description="Helical" evidence="1">
    <location>
        <begin position="6"/>
        <end position="27"/>
    </location>
</feature>
<comment type="caution">
    <text evidence="2">The sequence shown here is derived from an EMBL/GenBank/DDBJ whole genome shotgun (WGS) entry which is preliminary data.</text>
</comment>
<dbReference type="EMBL" id="QXFH01000076">
    <property type="protein sequence ID" value="RIV31455.1"/>
    <property type="molecule type" value="Genomic_DNA"/>
</dbReference>
<feature type="transmembrane region" description="Helical" evidence="1">
    <location>
        <begin position="107"/>
        <end position="128"/>
    </location>
</feature>
<feature type="transmembrane region" description="Helical" evidence="1">
    <location>
        <begin position="203"/>
        <end position="223"/>
    </location>
</feature>
<keyword evidence="3" id="KW-1185">Reference proteome</keyword>
<protein>
    <submittedName>
        <fullName evidence="2">Uncharacterized protein</fullName>
    </submittedName>
</protein>
<feature type="transmembrane region" description="Helical" evidence="1">
    <location>
        <begin position="163"/>
        <end position="191"/>
    </location>
</feature>
<feature type="transmembrane region" description="Helical" evidence="1">
    <location>
        <begin position="39"/>
        <end position="57"/>
    </location>
</feature>
<proteinExistence type="predicted"/>
<name>A0A3A1N4N8_9FLAO</name>
<dbReference type="AlphaFoldDB" id="A0A3A1N4N8"/>
<organism evidence="2 3">
    <name type="scientific">Flagellimonas lutimaris</name>
    <dbReference type="NCBI Taxonomy" id="475082"/>
    <lineage>
        <taxon>Bacteria</taxon>
        <taxon>Pseudomonadati</taxon>
        <taxon>Bacteroidota</taxon>
        <taxon>Flavobacteriia</taxon>
        <taxon>Flavobacteriales</taxon>
        <taxon>Flavobacteriaceae</taxon>
        <taxon>Flagellimonas</taxon>
    </lineage>
</organism>
<keyword evidence="1" id="KW-0812">Transmembrane</keyword>
<evidence type="ECO:0000313" key="3">
    <source>
        <dbReference type="Proteomes" id="UP000266067"/>
    </source>
</evidence>
<gene>
    <name evidence="2" type="ORF">D2V08_13455</name>
</gene>
<keyword evidence="1" id="KW-1133">Transmembrane helix</keyword>
<accession>A0A3A1N4N8</accession>
<evidence type="ECO:0000256" key="1">
    <source>
        <dbReference type="SAM" id="Phobius"/>
    </source>
</evidence>
<reference evidence="2 3" key="1">
    <citation type="submission" date="2018-08" db="EMBL/GenBank/DDBJ databases">
        <title>Proposal of Muricauda 72 sp.nov. and Muricauda NH166 sp.nov., isolated from seawater.</title>
        <authorList>
            <person name="Cheng H."/>
            <person name="Wu Y.-H."/>
            <person name="Guo L.-L."/>
            <person name="Xu X.-W."/>
        </authorList>
    </citation>
    <scope>NUCLEOTIDE SEQUENCE [LARGE SCALE GENOMIC DNA]</scope>
    <source>
        <strain evidence="2 3">KCTC 22173</strain>
    </source>
</reference>
<dbReference type="Proteomes" id="UP000266067">
    <property type="component" value="Unassembled WGS sequence"/>
</dbReference>
<sequence>MPDNLIRFLTDHFYIPLYLITWIISVIRYKRFYDTPLKYLPMLIIYTFFTEVLGYFIKYYNEFVFFSDGRYAWHNVIIYNIYQIVFFIFFFEVYRKVLQRQSLKKQIRYLSFVCVLSYIINAIVYNPLHQQMTYAHIIGSVMMVYILIIYFREKYLEDTPYPLKFNLMFWLGSGLMIFYTFFPIISIIYLLKLNIGIQIYFRPILLTSIALMYGLIIIGLVIGKRKAFG</sequence>
<feature type="transmembrane region" description="Helical" evidence="1">
    <location>
        <begin position="134"/>
        <end position="151"/>
    </location>
</feature>
<keyword evidence="1" id="KW-0472">Membrane</keyword>
<feature type="transmembrane region" description="Helical" evidence="1">
    <location>
        <begin position="77"/>
        <end position="95"/>
    </location>
</feature>